<reference evidence="18 20" key="1">
    <citation type="journal article" date="2018" name="Elife">
        <title>Discovery and characterization of a prevalent human gut bacterial enzyme sufficient for the inactivation of a family of plant toxins.</title>
        <authorList>
            <person name="Koppel N."/>
            <person name="Bisanz J.E."/>
            <person name="Pandelia M.E."/>
            <person name="Turnbaugh P.J."/>
            <person name="Balskus E.P."/>
        </authorList>
    </citation>
    <scope>NUCLEOTIDE SEQUENCE [LARGE SCALE GENOMIC DNA]</scope>
    <source>
        <strain evidence="18 20">DSM 16107</strain>
    </source>
</reference>
<dbReference type="AlphaFoldDB" id="A0A3N0IY94"/>
<evidence type="ECO:0000313" key="19">
    <source>
        <dbReference type="EMBL" id="RNM41292.1"/>
    </source>
</evidence>
<keyword evidence="11 14" id="KW-0131">Cell cycle</keyword>
<evidence type="ECO:0000256" key="10">
    <source>
        <dbReference type="ARBA" id="ARBA00022984"/>
    </source>
</evidence>
<dbReference type="Gene3D" id="3.40.1190.10">
    <property type="entry name" value="Mur-like, catalytic domain"/>
    <property type="match status" value="1"/>
</dbReference>
<evidence type="ECO:0000256" key="8">
    <source>
        <dbReference type="ARBA" id="ARBA00022840"/>
    </source>
</evidence>
<evidence type="ECO:0000256" key="6">
    <source>
        <dbReference type="ARBA" id="ARBA00022618"/>
    </source>
</evidence>
<proteinExistence type="inferred from homology"/>
<comment type="catalytic activity">
    <reaction evidence="13 14">
        <text>UDP-N-acetyl-alpha-D-muramate + L-alanine + ATP = UDP-N-acetyl-alpha-D-muramoyl-L-alanine + ADP + phosphate + H(+)</text>
        <dbReference type="Rhea" id="RHEA:23372"/>
        <dbReference type="ChEBI" id="CHEBI:15378"/>
        <dbReference type="ChEBI" id="CHEBI:30616"/>
        <dbReference type="ChEBI" id="CHEBI:43474"/>
        <dbReference type="ChEBI" id="CHEBI:57972"/>
        <dbReference type="ChEBI" id="CHEBI:70757"/>
        <dbReference type="ChEBI" id="CHEBI:83898"/>
        <dbReference type="ChEBI" id="CHEBI:456216"/>
        <dbReference type="EC" id="6.3.2.8"/>
    </reaction>
</comment>
<dbReference type="NCBIfam" id="TIGR01082">
    <property type="entry name" value="murC"/>
    <property type="match status" value="1"/>
</dbReference>
<comment type="pathway">
    <text evidence="2 14">Cell wall biogenesis; peptidoglycan biosynthesis.</text>
</comment>
<dbReference type="Proteomes" id="UP000270112">
    <property type="component" value="Unassembled WGS sequence"/>
</dbReference>
<evidence type="ECO:0000256" key="13">
    <source>
        <dbReference type="ARBA" id="ARBA00047833"/>
    </source>
</evidence>
<dbReference type="InterPro" id="IPR036615">
    <property type="entry name" value="Mur_ligase_C_dom_sf"/>
</dbReference>
<dbReference type="PANTHER" id="PTHR43445:SF3">
    <property type="entry name" value="UDP-N-ACETYLMURAMATE--L-ALANINE LIGASE"/>
    <property type="match status" value="1"/>
</dbReference>
<dbReference type="OrthoDB" id="9804126at2"/>
<evidence type="ECO:0000259" key="17">
    <source>
        <dbReference type="Pfam" id="PF08245"/>
    </source>
</evidence>
<feature type="domain" description="Mur ligase central" evidence="17">
    <location>
        <begin position="112"/>
        <end position="292"/>
    </location>
</feature>
<dbReference type="EMBL" id="QICC01000042">
    <property type="protein sequence ID" value="RNM41292.1"/>
    <property type="molecule type" value="Genomic_DNA"/>
</dbReference>
<dbReference type="InterPro" id="IPR036565">
    <property type="entry name" value="Mur-like_cat_sf"/>
</dbReference>
<evidence type="ECO:0000256" key="12">
    <source>
        <dbReference type="ARBA" id="ARBA00023316"/>
    </source>
</evidence>
<dbReference type="SUPFAM" id="SSF53623">
    <property type="entry name" value="MurD-like peptide ligases, catalytic domain"/>
    <property type="match status" value="1"/>
</dbReference>
<dbReference type="Gene3D" id="3.40.50.720">
    <property type="entry name" value="NAD(P)-binding Rossmann-like Domain"/>
    <property type="match status" value="1"/>
</dbReference>
<keyword evidence="9 14" id="KW-0133">Cell shape</keyword>
<gene>
    <name evidence="14" type="primary">murC</name>
    <name evidence="18" type="ORF">C1876_14240</name>
    <name evidence="19" type="ORF">DMP09_10465</name>
</gene>
<keyword evidence="10 14" id="KW-0573">Peptidoglycan synthesis</keyword>
<dbReference type="Pfam" id="PF02875">
    <property type="entry name" value="Mur_ligase_C"/>
    <property type="match status" value="1"/>
</dbReference>
<evidence type="ECO:0000259" key="16">
    <source>
        <dbReference type="Pfam" id="PF02875"/>
    </source>
</evidence>
<sequence>MDTTHIEQVHFIGVGGVGMSGIARVAFDQGMRVSGSDLKESRYTKQLREAGIDVFIGHDPANIPAGNPVIVVSTAILDNNPELAAAKERGLVIWHRAQMLAHLGRGLETLAVAGTHGKTTTSSMLASVLDGMGEDPTFLIGGIVRAYGTNAHSGQGPHYVVEADESDKSFMHLSPRAVLVTNIEADHLDHYRDLDEIYEKFAAFIGSVPEDDGVVVACGEDEALVRVARASGKRLFTYGFDDGCDLRITACAPNGVGSDFTLALPDGTQVSAHIKQNPGRHNVLNAAGVVGLLWALGYDPAQAAAALAGFAGVKRRFDLVGEAAGITVVDDYAHHPTEIAATIEAASKLGYRHVHVLFQPHRYSRVSLFTEVLHDEFGSAFDEADAVTFMDVYPAGEAPVPGVSGKTFLNVVLDHAGHPESAYVPRRIEVVPFLASKLSAGDLLITMGAGDVTAIGPQLIDALSQTDAPAPAVAGSPA</sequence>
<dbReference type="InterPro" id="IPR050061">
    <property type="entry name" value="MurCDEF_pg_biosynth"/>
</dbReference>
<dbReference type="InterPro" id="IPR013221">
    <property type="entry name" value="Mur_ligase_cen"/>
</dbReference>
<keyword evidence="12 14" id="KW-0961">Cell wall biogenesis/degradation</keyword>
<dbReference type="InterPro" id="IPR004101">
    <property type="entry name" value="Mur_ligase_C"/>
</dbReference>
<dbReference type="GO" id="GO:0009252">
    <property type="term" value="P:peptidoglycan biosynthetic process"/>
    <property type="evidence" value="ECO:0007669"/>
    <property type="project" value="UniProtKB-UniRule"/>
</dbReference>
<dbReference type="GO" id="GO:0051301">
    <property type="term" value="P:cell division"/>
    <property type="evidence" value="ECO:0007669"/>
    <property type="project" value="UniProtKB-KW"/>
</dbReference>
<evidence type="ECO:0000313" key="21">
    <source>
        <dbReference type="Proteomes" id="UP000270112"/>
    </source>
</evidence>
<keyword evidence="8 14" id="KW-0067">ATP-binding</keyword>
<evidence type="ECO:0000256" key="4">
    <source>
        <dbReference type="ARBA" id="ARBA00022490"/>
    </source>
</evidence>
<evidence type="ECO:0000256" key="11">
    <source>
        <dbReference type="ARBA" id="ARBA00023306"/>
    </source>
</evidence>
<keyword evidence="4 14" id="KW-0963">Cytoplasm</keyword>
<evidence type="ECO:0000256" key="3">
    <source>
        <dbReference type="ARBA" id="ARBA00012211"/>
    </source>
</evidence>
<comment type="similarity">
    <text evidence="14">Belongs to the MurCDEF family.</text>
</comment>
<dbReference type="UniPathway" id="UPA00219"/>
<dbReference type="EC" id="6.3.2.8" evidence="3 14"/>
<dbReference type="Pfam" id="PF01225">
    <property type="entry name" value="Mur_ligase"/>
    <property type="match status" value="1"/>
</dbReference>
<organism evidence="19 21">
    <name type="scientific">Eggerthella sinensis</name>
    <dbReference type="NCBI Taxonomy" id="242230"/>
    <lineage>
        <taxon>Bacteria</taxon>
        <taxon>Bacillati</taxon>
        <taxon>Actinomycetota</taxon>
        <taxon>Coriobacteriia</taxon>
        <taxon>Eggerthellales</taxon>
        <taxon>Eggerthellaceae</taxon>
        <taxon>Eggerthella</taxon>
    </lineage>
</organism>
<dbReference type="RefSeq" id="WP_114547390.1">
    <property type="nucleotide sequence ID" value="NZ_PPTT01000030.1"/>
</dbReference>
<dbReference type="PANTHER" id="PTHR43445">
    <property type="entry name" value="UDP-N-ACETYLMURAMATE--L-ALANINE LIGASE-RELATED"/>
    <property type="match status" value="1"/>
</dbReference>
<keyword evidence="20" id="KW-1185">Reference proteome</keyword>
<keyword evidence="5 14" id="KW-0436">Ligase</keyword>
<feature type="domain" description="Mur ligase N-terminal catalytic" evidence="15">
    <location>
        <begin position="9"/>
        <end position="104"/>
    </location>
</feature>
<dbReference type="HAMAP" id="MF_00046">
    <property type="entry name" value="MurC"/>
    <property type="match status" value="1"/>
</dbReference>
<evidence type="ECO:0000256" key="2">
    <source>
        <dbReference type="ARBA" id="ARBA00004752"/>
    </source>
</evidence>
<protein>
    <recommendedName>
        <fullName evidence="3 14">UDP-N-acetylmuramate--L-alanine ligase</fullName>
        <ecNumber evidence="3 14">6.3.2.8</ecNumber>
    </recommendedName>
    <alternativeName>
        <fullName evidence="14">UDP-N-acetylmuramoyl-L-alanine synthetase</fullName>
    </alternativeName>
</protein>
<evidence type="ECO:0000256" key="9">
    <source>
        <dbReference type="ARBA" id="ARBA00022960"/>
    </source>
</evidence>
<dbReference type="EMBL" id="PPTT01000030">
    <property type="protein sequence ID" value="RDB66687.1"/>
    <property type="molecule type" value="Genomic_DNA"/>
</dbReference>
<comment type="subcellular location">
    <subcellularLocation>
        <location evidence="1 14">Cytoplasm</location>
    </subcellularLocation>
</comment>
<evidence type="ECO:0000256" key="7">
    <source>
        <dbReference type="ARBA" id="ARBA00022741"/>
    </source>
</evidence>
<evidence type="ECO:0000259" key="15">
    <source>
        <dbReference type="Pfam" id="PF01225"/>
    </source>
</evidence>
<evidence type="ECO:0000313" key="20">
    <source>
        <dbReference type="Proteomes" id="UP000253817"/>
    </source>
</evidence>
<dbReference type="GO" id="GO:0005737">
    <property type="term" value="C:cytoplasm"/>
    <property type="evidence" value="ECO:0007669"/>
    <property type="project" value="UniProtKB-SubCell"/>
</dbReference>
<feature type="domain" description="Mur ligase C-terminal" evidence="16">
    <location>
        <begin position="315"/>
        <end position="450"/>
    </location>
</feature>
<evidence type="ECO:0000256" key="14">
    <source>
        <dbReference type="HAMAP-Rule" id="MF_00046"/>
    </source>
</evidence>
<keyword evidence="6 14" id="KW-0132">Cell division</keyword>
<evidence type="ECO:0000256" key="5">
    <source>
        <dbReference type="ARBA" id="ARBA00022598"/>
    </source>
</evidence>
<comment type="function">
    <text evidence="14">Cell wall formation.</text>
</comment>
<dbReference type="SUPFAM" id="SSF51984">
    <property type="entry name" value="MurCD N-terminal domain"/>
    <property type="match status" value="1"/>
</dbReference>
<accession>A0A3N0IY94</accession>
<name>A0A3N0IY94_9ACTN</name>
<dbReference type="InterPro" id="IPR000713">
    <property type="entry name" value="Mur_ligase_N"/>
</dbReference>
<reference evidence="19" key="3">
    <citation type="journal article" date="2019" name="Microbiol. Resour. Announc.">
        <title>Draft Genome Sequences of Type Strains of Gordonibacter faecihominis, Paraeggerthella hongkongensis, Parvibacter caecicola,Slackia equolifaciens, Slackia faecicanis, and Slackia isoflavoniconvertens.</title>
        <authorList>
            <person name="Danylec N."/>
            <person name="Stoll D.A."/>
            <person name="Dotsch A."/>
            <person name="Huch M."/>
        </authorList>
    </citation>
    <scope>NUCLEOTIDE SEQUENCE</scope>
    <source>
        <strain evidence="19">DSM 16107</strain>
    </source>
</reference>
<keyword evidence="7 14" id="KW-0547">Nucleotide-binding</keyword>
<dbReference type="Pfam" id="PF08245">
    <property type="entry name" value="Mur_ligase_M"/>
    <property type="match status" value="1"/>
</dbReference>
<dbReference type="SUPFAM" id="SSF53244">
    <property type="entry name" value="MurD-like peptide ligases, peptide-binding domain"/>
    <property type="match status" value="1"/>
</dbReference>
<feature type="binding site" evidence="14">
    <location>
        <begin position="114"/>
        <end position="120"/>
    </location>
    <ligand>
        <name>ATP</name>
        <dbReference type="ChEBI" id="CHEBI:30616"/>
    </ligand>
</feature>
<dbReference type="GO" id="GO:0005524">
    <property type="term" value="F:ATP binding"/>
    <property type="evidence" value="ECO:0007669"/>
    <property type="project" value="UniProtKB-UniRule"/>
</dbReference>
<dbReference type="GO" id="GO:0008763">
    <property type="term" value="F:UDP-N-acetylmuramate-L-alanine ligase activity"/>
    <property type="evidence" value="ECO:0007669"/>
    <property type="project" value="UniProtKB-UniRule"/>
</dbReference>
<reference evidence="21" key="2">
    <citation type="submission" date="2018-05" db="EMBL/GenBank/DDBJ databases">
        <title>Genome Sequencing of selected type strains of the family Eggerthellaceae.</title>
        <authorList>
            <person name="Danylec N."/>
            <person name="Stoll D.A."/>
            <person name="Doetsch A."/>
            <person name="Huch M."/>
        </authorList>
    </citation>
    <scope>NUCLEOTIDE SEQUENCE [LARGE SCALE GENOMIC DNA]</scope>
    <source>
        <strain evidence="21">DSM 16107</strain>
    </source>
</reference>
<dbReference type="GO" id="GO:0008360">
    <property type="term" value="P:regulation of cell shape"/>
    <property type="evidence" value="ECO:0007669"/>
    <property type="project" value="UniProtKB-KW"/>
</dbReference>
<dbReference type="Gene3D" id="3.90.190.20">
    <property type="entry name" value="Mur ligase, C-terminal domain"/>
    <property type="match status" value="1"/>
</dbReference>
<evidence type="ECO:0000313" key="18">
    <source>
        <dbReference type="EMBL" id="RDB66687.1"/>
    </source>
</evidence>
<evidence type="ECO:0000256" key="1">
    <source>
        <dbReference type="ARBA" id="ARBA00004496"/>
    </source>
</evidence>
<dbReference type="GO" id="GO:0071555">
    <property type="term" value="P:cell wall organization"/>
    <property type="evidence" value="ECO:0007669"/>
    <property type="project" value="UniProtKB-KW"/>
</dbReference>
<dbReference type="Proteomes" id="UP000253817">
    <property type="component" value="Unassembled WGS sequence"/>
</dbReference>
<comment type="caution">
    <text evidence="19">The sequence shown here is derived from an EMBL/GenBank/DDBJ whole genome shotgun (WGS) entry which is preliminary data.</text>
</comment>
<dbReference type="InterPro" id="IPR005758">
    <property type="entry name" value="UDP-N-AcMur_Ala_ligase_MurC"/>
</dbReference>